<proteinExistence type="predicted"/>
<dbReference type="Proteomes" id="UP000557392">
    <property type="component" value="Unassembled WGS sequence"/>
</dbReference>
<dbReference type="SUPFAM" id="SSF158791">
    <property type="entry name" value="MgtE N-terminal domain-like"/>
    <property type="match status" value="1"/>
</dbReference>
<keyword evidence="2" id="KW-0282">Flagellum</keyword>
<feature type="compositionally biased region" description="Basic and acidic residues" evidence="1">
    <location>
        <begin position="64"/>
        <end position="74"/>
    </location>
</feature>
<sequence>MTGLAVVANAATIATGQQDTGNQTRLGNEITQDMSARDAAAARRKRGLDLREQAAKAASARLAADAEARKKQDEAQQQMAGGPSGGMPGAPNPADSQFDGLARIYQAMKPKAAAVVFEQLDMEVQMKVAQRMRERSTAMIMAAMTPKGAAALSMAMARRNAGARPQAQPQPQGAAARPQAGQQMGPAQAARR</sequence>
<dbReference type="AlphaFoldDB" id="A0A7W6JSM0"/>
<keyword evidence="2" id="KW-0969">Cilium</keyword>
<dbReference type="EMBL" id="JACIEH010000002">
    <property type="protein sequence ID" value="MBB4098853.1"/>
    <property type="molecule type" value="Genomic_DNA"/>
</dbReference>
<keyword evidence="3" id="KW-1185">Reference proteome</keyword>
<name>A0A7W6JSM0_9SPHN</name>
<comment type="caution">
    <text evidence="2">The sequence shown here is derived from an EMBL/GenBank/DDBJ whole genome shotgun (WGS) entry which is preliminary data.</text>
</comment>
<feature type="compositionally biased region" description="Polar residues" evidence="1">
    <location>
        <begin position="12"/>
        <end position="34"/>
    </location>
</feature>
<protein>
    <submittedName>
        <fullName evidence="2">Flagellar motility protein MotE (MotC chaperone)</fullName>
    </submittedName>
</protein>
<feature type="region of interest" description="Disordered" evidence="1">
    <location>
        <begin position="158"/>
        <end position="192"/>
    </location>
</feature>
<reference evidence="2 3" key="1">
    <citation type="submission" date="2020-08" db="EMBL/GenBank/DDBJ databases">
        <title>Genomic Encyclopedia of Type Strains, Phase IV (KMG-IV): sequencing the most valuable type-strain genomes for metagenomic binning, comparative biology and taxonomic classification.</title>
        <authorList>
            <person name="Goeker M."/>
        </authorList>
    </citation>
    <scope>NUCLEOTIDE SEQUENCE [LARGE SCALE GENOMIC DNA]</scope>
    <source>
        <strain evidence="2 3">DSM 101806</strain>
    </source>
</reference>
<keyword evidence="2" id="KW-0966">Cell projection</keyword>
<evidence type="ECO:0000256" key="1">
    <source>
        <dbReference type="SAM" id="MobiDB-lite"/>
    </source>
</evidence>
<evidence type="ECO:0000313" key="3">
    <source>
        <dbReference type="Proteomes" id="UP000557392"/>
    </source>
</evidence>
<dbReference type="RefSeq" id="WP_343058129.1">
    <property type="nucleotide sequence ID" value="NZ_JACIEH010000002.1"/>
</dbReference>
<accession>A0A7W6JSM0</accession>
<organism evidence="2 3">
    <name type="scientific">Sphingomonas kyeonggiensis</name>
    <dbReference type="NCBI Taxonomy" id="1268553"/>
    <lineage>
        <taxon>Bacteria</taxon>
        <taxon>Pseudomonadati</taxon>
        <taxon>Pseudomonadota</taxon>
        <taxon>Alphaproteobacteria</taxon>
        <taxon>Sphingomonadales</taxon>
        <taxon>Sphingomonadaceae</taxon>
        <taxon>Sphingomonas</taxon>
    </lineage>
</organism>
<gene>
    <name evidence="2" type="ORF">GGR46_002417</name>
</gene>
<feature type="region of interest" description="Disordered" evidence="1">
    <location>
        <begin position="9"/>
        <end position="97"/>
    </location>
</feature>
<evidence type="ECO:0000313" key="2">
    <source>
        <dbReference type="EMBL" id="MBB4098853.1"/>
    </source>
</evidence>